<protein>
    <submittedName>
        <fullName evidence="1">Uncharacterized protein</fullName>
    </submittedName>
</protein>
<organism evidence="1 2">
    <name type="scientific">Naganishia friedmannii</name>
    <dbReference type="NCBI Taxonomy" id="89922"/>
    <lineage>
        <taxon>Eukaryota</taxon>
        <taxon>Fungi</taxon>
        <taxon>Dikarya</taxon>
        <taxon>Basidiomycota</taxon>
        <taxon>Agaricomycotina</taxon>
        <taxon>Tremellomycetes</taxon>
        <taxon>Filobasidiales</taxon>
        <taxon>Filobasidiaceae</taxon>
        <taxon>Naganishia</taxon>
    </lineage>
</organism>
<accession>A0ACC2VPE5</accession>
<name>A0ACC2VPE5_9TREE</name>
<proteinExistence type="predicted"/>
<gene>
    <name evidence="1" type="ORF">QFC21_003551</name>
</gene>
<sequence>MTSSASPSSKYRGAVVEDLQLAPAFCLPATASLSAALEAAYEREFDQLPVLNDNRRPIGYLDIKLLKRKFEQGVADPNDPIRTFSLTPPQTFQSGPPNPPSPISKKTDKHTTLFRPFHPSSESNTKPSTTYEVIHPLTPLEDLEKFFDRQAAAAEARNLKRHASAGDKETTPTPSSTTSVADETAGEVGKGEWDDEAEGKGHEFALVTDTGRKWVLAVATRNDLETFVKRRGQF</sequence>
<keyword evidence="2" id="KW-1185">Reference proteome</keyword>
<evidence type="ECO:0000313" key="1">
    <source>
        <dbReference type="EMBL" id="KAJ9100511.1"/>
    </source>
</evidence>
<dbReference type="EMBL" id="JASBWT010000011">
    <property type="protein sequence ID" value="KAJ9100511.1"/>
    <property type="molecule type" value="Genomic_DNA"/>
</dbReference>
<comment type="caution">
    <text evidence="1">The sequence shown here is derived from an EMBL/GenBank/DDBJ whole genome shotgun (WGS) entry which is preliminary data.</text>
</comment>
<dbReference type="Proteomes" id="UP001227268">
    <property type="component" value="Unassembled WGS sequence"/>
</dbReference>
<evidence type="ECO:0000313" key="2">
    <source>
        <dbReference type="Proteomes" id="UP001227268"/>
    </source>
</evidence>
<reference evidence="1" key="1">
    <citation type="submission" date="2023-04" db="EMBL/GenBank/DDBJ databases">
        <title>Draft Genome sequencing of Naganishia species isolated from polar environments using Oxford Nanopore Technology.</title>
        <authorList>
            <person name="Leo P."/>
            <person name="Venkateswaran K."/>
        </authorList>
    </citation>
    <scope>NUCLEOTIDE SEQUENCE</scope>
    <source>
        <strain evidence="1">MNA-CCFEE 5423</strain>
    </source>
</reference>